<accession>A0A232FFL7</accession>
<keyword evidence="4" id="KW-1185">Reference proteome</keyword>
<proteinExistence type="predicted"/>
<keyword evidence="2" id="KW-0812">Transmembrane</keyword>
<keyword evidence="2" id="KW-0472">Membrane</keyword>
<protein>
    <submittedName>
        <fullName evidence="3">Uncharacterized protein</fullName>
    </submittedName>
</protein>
<reference evidence="3 4" key="1">
    <citation type="journal article" date="2017" name="Curr. Biol.">
        <title>The Evolution of Venom by Co-option of Single-Copy Genes.</title>
        <authorList>
            <person name="Martinson E.O."/>
            <person name="Mrinalini"/>
            <person name="Kelkar Y.D."/>
            <person name="Chang C.H."/>
            <person name="Werren J.H."/>
        </authorList>
    </citation>
    <scope>NUCLEOTIDE SEQUENCE [LARGE SCALE GENOMIC DNA]</scope>
    <source>
        <strain evidence="3 4">Alberta</strain>
        <tissue evidence="3">Whole body</tissue>
    </source>
</reference>
<evidence type="ECO:0000256" key="1">
    <source>
        <dbReference type="SAM" id="MobiDB-lite"/>
    </source>
</evidence>
<evidence type="ECO:0000313" key="3">
    <source>
        <dbReference type="EMBL" id="OXU29556.1"/>
    </source>
</evidence>
<organism evidence="3 4">
    <name type="scientific">Trichomalopsis sarcophagae</name>
    <dbReference type="NCBI Taxonomy" id="543379"/>
    <lineage>
        <taxon>Eukaryota</taxon>
        <taxon>Metazoa</taxon>
        <taxon>Ecdysozoa</taxon>
        <taxon>Arthropoda</taxon>
        <taxon>Hexapoda</taxon>
        <taxon>Insecta</taxon>
        <taxon>Pterygota</taxon>
        <taxon>Neoptera</taxon>
        <taxon>Endopterygota</taxon>
        <taxon>Hymenoptera</taxon>
        <taxon>Apocrita</taxon>
        <taxon>Proctotrupomorpha</taxon>
        <taxon>Chalcidoidea</taxon>
        <taxon>Pteromalidae</taxon>
        <taxon>Pteromalinae</taxon>
        <taxon>Trichomalopsis</taxon>
    </lineage>
</organism>
<gene>
    <name evidence="3" type="ORF">TSAR_009582</name>
</gene>
<sequence length="90" mass="10542">MFHFNITHFIYFVFALTICANLVSKTQQGNVVSTKTTERNEPASDDRPSICKTNPCFSREVAVRCRKHNCHFPWEDHFNNNLNFNNYGKK</sequence>
<dbReference type="AlphaFoldDB" id="A0A232FFL7"/>
<dbReference type="Proteomes" id="UP000215335">
    <property type="component" value="Unassembled WGS sequence"/>
</dbReference>
<comment type="caution">
    <text evidence="3">The sequence shown here is derived from an EMBL/GenBank/DDBJ whole genome shotgun (WGS) entry which is preliminary data.</text>
</comment>
<keyword evidence="2" id="KW-1133">Transmembrane helix</keyword>
<name>A0A232FFL7_9HYME</name>
<dbReference type="EMBL" id="NNAY01000276">
    <property type="protein sequence ID" value="OXU29556.1"/>
    <property type="molecule type" value="Genomic_DNA"/>
</dbReference>
<feature type="transmembrane region" description="Helical" evidence="2">
    <location>
        <begin position="6"/>
        <end position="23"/>
    </location>
</feature>
<evidence type="ECO:0000313" key="4">
    <source>
        <dbReference type="Proteomes" id="UP000215335"/>
    </source>
</evidence>
<feature type="region of interest" description="Disordered" evidence="1">
    <location>
        <begin position="29"/>
        <end position="50"/>
    </location>
</feature>
<evidence type="ECO:0000256" key="2">
    <source>
        <dbReference type="SAM" id="Phobius"/>
    </source>
</evidence>
<feature type="compositionally biased region" description="Basic and acidic residues" evidence="1">
    <location>
        <begin position="36"/>
        <end position="49"/>
    </location>
</feature>